<comment type="function">
    <text evidence="9">Reversibly transfers an adenylyl group from ATP to 4'-phosphopantetheine, yielding dephospho-CoA (dPCoA) and pyrophosphate.</text>
</comment>
<dbReference type="GO" id="GO:0005524">
    <property type="term" value="F:ATP binding"/>
    <property type="evidence" value="ECO:0007669"/>
    <property type="project" value="UniProtKB-KW"/>
</dbReference>
<feature type="binding site" evidence="9">
    <location>
        <begin position="124"/>
        <end position="130"/>
    </location>
    <ligand>
        <name>ATP</name>
        <dbReference type="ChEBI" id="CHEBI:30616"/>
    </ligand>
</feature>
<evidence type="ECO:0000256" key="2">
    <source>
        <dbReference type="ARBA" id="ARBA00022679"/>
    </source>
</evidence>
<reference evidence="11 12" key="1">
    <citation type="submission" date="2020-05" db="EMBL/GenBank/DDBJ databases">
        <title>Thiomicrorhabdus sediminis sp.nov. and Thiomicrorhabdus xiamenensis sp.nov., novel sulfur-oxidizing bacteria isolated from coastal sediment.</title>
        <authorList>
            <person name="Liu X."/>
        </authorList>
    </citation>
    <scope>NUCLEOTIDE SEQUENCE [LARGE SCALE GENOMIC DNA]</scope>
    <source>
        <strain evidence="11 12">G2</strain>
    </source>
</reference>
<dbReference type="GO" id="GO:0004595">
    <property type="term" value="F:pantetheine-phosphate adenylyltransferase activity"/>
    <property type="evidence" value="ECO:0007669"/>
    <property type="project" value="UniProtKB-UniRule"/>
</dbReference>
<evidence type="ECO:0000256" key="5">
    <source>
        <dbReference type="ARBA" id="ARBA00022840"/>
    </source>
</evidence>
<dbReference type="NCBIfam" id="TIGR01510">
    <property type="entry name" value="coaD_prev_kdtB"/>
    <property type="match status" value="1"/>
</dbReference>
<feature type="binding site" evidence="9">
    <location>
        <position position="74"/>
    </location>
    <ligand>
        <name>substrate</name>
    </ligand>
</feature>
<organism evidence="11 12">
    <name type="scientific">Thiomicrorhabdus xiamenensis</name>
    <dbReference type="NCBI Taxonomy" id="2739063"/>
    <lineage>
        <taxon>Bacteria</taxon>
        <taxon>Pseudomonadati</taxon>
        <taxon>Pseudomonadota</taxon>
        <taxon>Gammaproteobacteria</taxon>
        <taxon>Thiotrichales</taxon>
        <taxon>Piscirickettsiaceae</taxon>
        <taxon>Thiomicrorhabdus</taxon>
    </lineage>
</organism>
<sequence>MSITAVYPGTFDPITCGHFDLIERAARFYDRLVIAVADNRNKNTLFSLEERVALAKEVTACMQNVEVIGFSGLLVDFVRSIDGNVLLRGLRAVSDFEYEFQLASMNRKLAPDVETMFMTPAEQFSFISSSLVREISVLGGDVSEFVHPKVQEALFAKFRQTDSV</sequence>
<keyword evidence="12" id="KW-1185">Reference proteome</keyword>
<evidence type="ECO:0000259" key="10">
    <source>
        <dbReference type="Pfam" id="PF01467"/>
    </source>
</evidence>
<dbReference type="RefSeq" id="WP_173283955.1">
    <property type="nucleotide sequence ID" value="NZ_CP054020.1"/>
</dbReference>
<evidence type="ECO:0000256" key="9">
    <source>
        <dbReference type="HAMAP-Rule" id="MF_00151"/>
    </source>
</evidence>
<keyword evidence="3 9" id="KW-0548">Nucleotidyltransferase</keyword>
<dbReference type="KEGG" id="txa:HQN79_01600"/>
<dbReference type="InterPro" id="IPR014729">
    <property type="entry name" value="Rossmann-like_a/b/a_fold"/>
</dbReference>
<comment type="similarity">
    <text evidence="9">Belongs to the bacterial CoaD family.</text>
</comment>
<dbReference type="EC" id="2.7.7.3" evidence="9"/>
<dbReference type="GO" id="GO:0015937">
    <property type="term" value="P:coenzyme A biosynthetic process"/>
    <property type="evidence" value="ECO:0007669"/>
    <property type="project" value="UniProtKB-UniRule"/>
</dbReference>
<keyword evidence="7 9" id="KW-0173">Coenzyme A biosynthesis</keyword>
<dbReference type="SUPFAM" id="SSF52374">
    <property type="entry name" value="Nucleotidylyl transferase"/>
    <property type="match status" value="1"/>
</dbReference>
<evidence type="ECO:0000313" key="11">
    <source>
        <dbReference type="EMBL" id="QKI88359.1"/>
    </source>
</evidence>
<evidence type="ECO:0000256" key="6">
    <source>
        <dbReference type="ARBA" id="ARBA00022842"/>
    </source>
</evidence>
<feature type="binding site" evidence="9">
    <location>
        <begin position="10"/>
        <end position="11"/>
    </location>
    <ligand>
        <name>ATP</name>
        <dbReference type="ChEBI" id="CHEBI:30616"/>
    </ligand>
</feature>
<name>A0A7D4SIA3_9GAMM</name>
<protein>
    <recommendedName>
        <fullName evidence="9">Phosphopantetheine adenylyltransferase</fullName>
        <ecNumber evidence="9">2.7.7.3</ecNumber>
    </recommendedName>
    <alternativeName>
        <fullName evidence="9">Dephospho-CoA pyrophosphorylase</fullName>
    </alternativeName>
    <alternativeName>
        <fullName evidence="9">Pantetheine-phosphate adenylyltransferase</fullName>
        <shortName evidence="9">PPAT</shortName>
    </alternativeName>
</protein>
<keyword evidence="5 9" id="KW-0067">ATP-binding</keyword>
<evidence type="ECO:0000256" key="7">
    <source>
        <dbReference type="ARBA" id="ARBA00022993"/>
    </source>
</evidence>
<evidence type="ECO:0000256" key="4">
    <source>
        <dbReference type="ARBA" id="ARBA00022741"/>
    </source>
</evidence>
<feature type="site" description="Transition state stabilizer" evidence="9">
    <location>
        <position position="18"/>
    </location>
</feature>
<feature type="binding site" evidence="9">
    <location>
        <position position="10"/>
    </location>
    <ligand>
        <name>substrate</name>
    </ligand>
</feature>
<dbReference type="EMBL" id="CP054020">
    <property type="protein sequence ID" value="QKI88359.1"/>
    <property type="molecule type" value="Genomic_DNA"/>
</dbReference>
<dbReference type="Gene3D" id="3.40.50.620">
    <property type="entry name" value="HUPs"/>
    <property type="match status" value="1"/>
</dbReference>
<feature type="binding site" evidence="9">
    <location>
        <position position="88"/>
    </location>
    <ligand>
        <name>substrate</name>
    </ligand>
</feature>
<keyword evidence="6 9" id="KW-0460">Magnesium</keyword>
<proteinExistence type="inferred from homology"/>
<gene>
    <name evidence="9 11" type="primary">coaD</name>
    <name evidence="11" type="ORF">HQN79_01600</name>
</gene>
<dbReference type="NCBIfam" id="TIGR00125">
    <property type="entry name" value="cyt_tran_rel"/>
    <property type="match status" value="1"/>
</dbReference>
<comment type="catalytic activity">
    <reaction evidence="8 9">
        <text>(R)-4'-phosphopantetheine + ATP + H(+) = 3'-dephospho-CoA + diphosphate</text>
        <dbReference type="Rhea" id="RHEA:19801"/>
        <dbReference type="ChEBI" id="CHEBI:15378"/>
        <dbReference type="ChEBI" id="CHEBI:30616"/>
        <dbReference type="ChEBI" id="CHEBI:33019"/>
        <dbReference type="ChEBI" id="CHEBI:57328"/>
        <dbReference type="ChEBI" id="CHEBI:61723"/>
        <dbReference type="EC" id="2.7.7.3"/>
    </reaction>
</comment>
<dbReference type="Pfam" id="PF01467">
    <property type="entry name" value="CTP_transf_like"/>
    <property type="match status" value="1"/>
</dbReference>
<dbReference type="InterPro" id="IPR001980">
    <property type="entry name" value="PPAT"/>
</dbReference>
<comment type="pathway">
    <text evidence="9">Cofactor biosynthesis; coenzyme A biosynthesis; CoA from (R)-pantothenate: step 4/5.</text>
</comment>
<dbReference type="Proteomes" id="UP000504724">
    <property type="component" value="Chromosome"/>
</dbReference>
<dbReference type="InterPro" id="IPR004821">
    <property type="entry name" value="Cyt_trans-like"/>
</dbReference>
<dbReference type="PANTHER" id="PTHR21342">
    <property type="entry name" value="PHOSPHOPANTETHEINE ADENYLYLTRANSFERASE"/>
    <property type="match status" value="1"/>
</dbReference>
<dbReference type="GO" id="GO:0005737">
    <property type="term" value="C:cytoplasm"/>
    <property type="evidence" value="ECO:0007669"/>
    <property type="project" value="UniProtKB-SubCell"/>
</dbReference>
<evidence type="ECO:0000313" key="12">
    <source>
        <dbReference type="Proteomes" id="UP000504724"/>
    </source>
</evidence>
<keyword evidence="1 9" id="KW-0963">Cytoplasm</keyword>
<feature type="domain" description="Cytidyltransferase-like" evidence="10">
    <location>
        <begin position="6"/>
        <end position="134"/>
    </location>
</feature>
<comment type="cofactor">
    <cofactor evidence="9">
        <name>Mg(2+)</name>
        <dbReference type="ChEBI" id="CHEBI:18420"/>
    </cofactor>
</comment>
<evidence type="ECO:0000256" key="3">
    <source>
        <dbReference type="ARBA" id="ARBA00022695"/>
    </source>
</evidence>
<keyword evidence="4 9" id="KW-0547">Nucleotide-binding</keyword>
<feature type="binding site" evidence="9">
    <location>
        <begin position="89"/>
        <end position="91"/>
    </location>
    <ligand>
        <name>ATP</name>
        <dbReference type="ChEBI" id="CHEBI:30616"/>
    </ligand>
</feature>
<dbReference type="AlphaFoldDB" id="A0A7D4SIA3"/>
<feature type="binding site" evidence="9">
    <location>
        <position position="42"/>
    </location>
    <ligand>
        <name>substrate</name>
    </ligand>
</feature>
<evidence type="ECO:0000256" key="1">
    <source>
        <dbReference type="ARBA" id="ARBA00022490"/>
    </source>
</evidence>
<dbReference type="HAMAP" id="MF_00151">
    <property type="entry name" value="PPAT_bact"/>
    <property type="match status" value="1"/>
</dbReference>
<comment type="subcellular location">
    <subcellularLocation>
        <location evidence="9">Cytoplasm</location>
    </subcellularLocation>
</comment>
<comment type="subunit">
    <text evidence="9">Homohexamer.</text>
</comment>
<keyword evidence="2 9" id="KW-0808">Transferase</keyword>
<dbReference type="UniPathway" id="UPA00241">
    <property type="reaction ID" value="UER00355"/>
</dbReference>
<feature type="binding site" evidence="9">
    <location>
        <position position="99"/>
    </location>
    <ligand>
        <name>ATP</name>
        <dbReference type="ChEBI" id="CHEBI:30616"/>
    </ligand>
</feature>
<dbReference type="PRINTS" id="PR01020">
    <property type="entry name" value="LPSBIOSNTHSS"/>
</dbReference>
<dbReference type="PANTHER" id="PTHR21342:SF1">
    <property type="entry name" value="PHOSPHOPANTETHEINE ADENYLYLTRANSFERASE"/>
    <property type="match status" value="1"/>
</dbReference>
<dbReference type="CDD" id="cd02163">
    <property type="entry name" value="PPAT"/>
    <property type="match status" value="1"/>
</dbReference>
<accession>A0A7D4SIA3</accession>
<feature type="binding site" evidence="9">
    <location>
        <position position="18"/>
    </location>
    <ligand>
        <name>ATP</name>
        <dbReference type="ChEBI" id="CHEBI:30616"/>
    </ligand>
</feature>
<evidence type="ECO:0000256" key="8">
    <source>
        <dbReference type="ARBA" id="ARBA00029346"/>
    </source>
</evidence>